<keyword evidence="5 10" id="KW-0472">Membrane</keyword>
<evidence type="ECO:0000256" key="10">
    <source>
        <dbReference type="SAM" id="Phobius"/>
    </source>
</evidence>
<gene>
    <name evidence="11" type="ORF">A4U43_C04F4240</name>
</gene>
<feature type="transmembrane region" description="Helical" evidence="10">
    <location>
        <begin position="357"/>
        <end position="378"/>
    </location>
</feature>
<dbReference type="Proteomes" id="UP000243459">
    <property type="component" value="Chromosome 4"/>
</dbReference>
<keyword evidence="4 10" id="KW-1133">Transmembrane helix</keyword>
<feature type="transmembrane region" description="Helical" evidence="10">
    <location>
        <begin position="322"/>
        <end position="345"/>
    </location>
</feature>
<keyword evidence="6" id="KW-0927">Auxin signaling pathway</keyword>
<evidence type="ECO:0000256" key="8">
    <source>
        <dbReference type="ARBA" id="ARBA00025752"/>
    </source>
</evidence>
<evidence type="ECO:0000256" key="5">
    <source>
        <dbReference type="ARBA" id="ARBA00023136"/>
    </source>
</evidence>
<evidence type="ECO:0000256" key="3">
    <source>
        <dbReference type="ARBA" id="ARBA00022692"/>
    </source>
</evidence>
<evidence type="ECO:0000313" key="12">
    <source>
        <dbReference type="Proteomes" id="UP000243459"/>
    </source>
</evidence>
<feature type="transmembrane region" description="Helical" evidence="10">
    <location>
        <begin position="46"/>
        <end position="64"/>
    </location>
</feature>
<keyword evidence="3 10" id="KW-0812">Transmembrane</keyword>
<name>A0A5P1EY80_ASPOF</name>
<evidence type="ECO:0000256" key="6">
    <source>
        <dbReference type="ARBA" id="ARBA00023294"/>
    </source>
</evidence>
<feature type="transmembrane region" description="Helical" evidence="10">
    <location>
        <begin position="70"/>
        <end position="94"/>
    </location>
</feature>
<sequence length="448" mass="48735">MDFFSLLVVALMPVLQLLLICLVGAILASESINILPPSARKYTNKIVFSVFAPALIFGSLAKTITAEEIISWWFMPVNIGFTFLIGGSLGWVAVKILRPEKHLEGLIIANCSAGNLGYMLLLIIPAVCKEDESPFGDSSICTTRGLAYNALSMALGGLYIWTHTYSLMKNAGAIIERSRTGGVSERITLSNSDADMESHLIEKENEEVVSTSSMKAEDDRTIVQLLPNGKLKGKIVNFWGKIHGSLHLIVEELMAPPTIAAISGFIVGVVPWLKSLIIGSTAPFRVIEDSLKLLGDGTIPCNILILGANLTNGLRRSTLPPFTILSIIIVRYIALPSAGILVVKGASKFGFLPQDPLYQYVLLLQFALPPATAIGIMAELFDVGQQEYSVIFLWTSSNGKQVAAKPPAKDLKKKKGEKKEEDLSDEDLALKQQLELYVERVQDSEACS</sequence>
<feature type="transmembrane region" description="Helical" evidence="10">
    <location>
        <begin position="6"/>
        <end position="26"/>
    </location>
</feature>
<comment type="subcellular location">
    <subcellularLocation>
        <location evidence="1">Endoplasmic reticulum membrane</location>
        <topology evidence="1">Multi-pass membrane protein</topology>
    </subcellularLocation>
</comment>
<feature type="transmembrane region" description="Helical" evidence="10">
    <location>
        <begin position="147"/>
        <end position="168"/>
    </location>
</feature>
<dbReference type="GO" id="GO:0005789">
    <property type="term" value="C:endoplasmic reticulum membrane"/>
    <property type="evidence" value="ECO:0007669"/>
    <property type="project" value="UniProtKB-SubCell"/>
</dbReference>
<keyword evidence="2" id="KW-0813">Transport</keyword>
<reference evidence="12" key="1">
    <citation type="journal article" date="2017" name="Nat. Commun.">
        <title>The asparagus genome sheds light on the origin and evolution of a young Y chromosome.</title>
        <authorList>
            <person name="Harkess A."/>
            <person name="Zhou J."/>
            <person name="Xu C."/>
            <person name="Bowers J.E."/>
            <person name="Van der Hulst R."/>
            <person name="Ayyampalayam S."/>
            <person name="Mercati F."/>
            <person name="Riccardi P."/>
            <person name="McKain M.R."/>
            <person name="Kakrana A."/>
            <person name="Tang H."/>
            <person name="Ray J."/>
            <person name="Groenendijk J."/>
            <person name="Arikit S."/>
            <person name="Mathioni S.M."/>
            <person name="Nakano M."/>
            <person name="Shan H."/>
            <person name="Telgmann-Rauber A."/>
            <person name="Kanno A."/>
            <person name="Yue Z."/>
            <person name="Chen H."/>
            <person name="Li W."/>
            <person name="Chen Y."/>
            <person name="Xu X."/>
            <person name="Zhang Y."/>
            <person name="Luo S."/>
            <person name="Chen H."/>
            <person name="Gao J."/>
            <person name="Mao Z."/>
            <person name="Pires J.C."/>
            <person name="Luo M."/>
            <person name="Kudrna D."/>
            <person name="Wing R.A."/>
            <person name="Meyers B.C."/>
            <person name="Yi K."/>
            <person name="Kong H."/>
            <person name="Lavrijsen P."/>
            <person name="Sunseri F."/>
            <person name="Falavigna A."/>
            <person name="Ye Y."/>
            <person name="Leebens-Mack J.H."/>
            <person name="Chen G."/>
        </authorList>
    </citation>
    <scope>NUCLEOTIDE SEQUENCE [LARGE SCALE GENOMIC DNA]</scope>
    <source>
        <strain evidence="12">cv. DH0086</strain>
    </source>
</reference>
<dbReference type="AlphaFoldDB" id="A0A5P1EY80"/>
<dbReference type="Pfam" id="PF03547">
    <property type="entry name" value="Mem_trans"/>
    <property type="match status" value="1"/>
</dbReference>
<proteinExistence type="inferred from homology"/>
<dbReference type="Gramene" id="ONK71055">
    <property type="protein sequence ID" value="ONK71055"/>
    <property type="gene ID" value="A4U43_C04F4240"/>
</dbReference>
<dbReference type="InterPro" id="IPR004776">
    <property type="entry name" value="Mem_transp_PIN-like"/>
</dbReference>
<protein>
    <recommendedName>
        <fullName evidence="13">Auxin efflux carrier family protein</fullName>
    </recommendedName>
</protein>
<dbReference type="InterPro" id="IPR045033">
    <property type="entry name" value="PILS1/3/4/5/7"/>
</dbReference>
<evidence type="ECO:0000313" key="11">
    <source>
        <dbReference type="EMBL" id="ONK71055.1"/>
    </source>
</evidence>
<comment type="function">
    <text evidence="7">Involved in cellular auxin homeostasis by regulating auxin metabolism. Regulates intracellular auxin accumulation at the endoplasmic reticulum and thus auxin availability for nuclear auxin signaling.</text>
</comment>
<evidence type="ECO:0008006" key="13">
    <source>
        <dbReference type="Google" id="ProtNLM"/>
    </source>
</evidence>
<dbReference type="EMBL" id="CM007384">
    <property type="protein sequence ID" value="ONK71055.1"/>
    <property type="molecule type" value="Genomic_DNA"/>
</dbReference>
<evidence type="ECO:0000256" key="7">
    <source>
        <dbReference type="ARBA" id="ARBA00025100"/>
    </source>
</evidence>
<evidence type="ECO:0000256" key="9">
    <source>
        <dbReference type="SAM" id="MobiDB-lite"/>
    </source>
</evidence>
<keyword evidence="12" id="KW-1185">Reference proteome</keyword>
<dbReference type="GO" id="GO:0080162">
    <property type="term" value="P:endoplasmic reticulum to cytosol auxin transport"/>
    <property type="evidence" value="ECO:0007669"/>
    <property type="project" value="InterPro"/>
</dbReference>
<dbReference type="PANTHER" id="PTHR31651">
    <property type="match status" value="1"/>
</dbReference>
<evidence type="ECO:0000256" key="1">
    <source>
        <dbReference type="ARBA" id="ARBA00004477"/>
    </source>
</evidence>
<feature type="region of interest" description="Disordered" evidence="9">
    <location>
        <begin position="402"/>
        <end position="425"/>
    </location>
</feature>
<accession>A0A5P1EY80</accession>
<comment type="similarity">
    <text evidence="8">Belongs to the auxin efflux carrier (TC 2.A.69.2) family.</text>
</comment>
<dbReference type="GO" id="GO:0009734">
    <property type="term" value="P:auxin-activated signaling pathway"/>
    <property type="evidence" value="ECO:0007669"/>
    <property type="project" value="UniProtKB-KW"/>
</dbReference>
<organism evidence="11 12">
    <name type="scientific">Asparagus officinalis</name>
    <name type="common">Garden asparagus</name>
    <dbReference type="NCBI Taxonomy" id="4686"/>
    <lineage>
        <taxon>Eukaryota</taxon>
        <taxon>Viridiplantae</taxon>
        <taxon>Streptophyta</taxon>
        <taxon>Embryophyta</taxon>
        <taxon>Tracheophyta</taxon>
        <taxon>Spermatophyta</taxon>
        <taxon>Magnoliopsida</taxon>
        <taxon>Liliopsida</taxon>
        <taxon>Asparagales</taxon>
        <taxon>Asparagaceae</taxon>
        <taxon>Asparagoideae</taxon>
        <taxon>Asparagus</taxon>
    </lineage>
</organism>
<feature type="transmembrane region" description="Helical" evidence="10">
    <location>
        <begin position="106"/>
        <end position="127"/>
    </location>
</feature>
<evidence type="ECO:0000256" key="2">
    <source>
        <dbReference type="ARBA" id="ARBA00022448"/>
    </source>
</evidence>
<evidence type="ECO:0000256" key="4">
    <source>
        <dbReference type="ARBA" id="ARBA00022989"/>
    </source>
</evidence>
<dbReference type="PANTHER" id="PTHR31651:SF3">
    <property type="entry name" value="PROTEIN PIN-LIKES 7"/>
    <property type="match status" value="1"/>
</dbReference>